<dbReference type="EMBL" id="BMLZ01000013">
    <property type="protein sequence ID" value="GGP29635.1"/>
    <property type="molecule type" value="Genomic_DNA"/>
</dbReference>
<organism evidence="4 7">
    <name type="scientific">Deinococcus wulumuqiensis</name>
    <dbReference type="NCBI Taxonomy" id="980427"/>
    <lineage>
        <taxon>Bacteria</taxon>
        <taxon>Thermotogati</taxon>
        <taxon>Deinococcota</taxon>
        <taxon>Deinococci</taxon>
        <taxon>Deinococcales</taxon>
        <taxon>Deinococcaceae</taxon>
        <taxon>Deinococcus</taxon>
    </lineage>
</organism>
<sequence length="138" mass="14763">MTILKDIMTRDLTTVSGSATLREVAQKMKAEDIGNVLILDGDKLTGIITDRDIVIRAVADGEDVGNPVSQYATQDVFTMHCHTDVKEAAGAMAERQLRRLPVTDHQSGELIGIVSLADLSTRTSGGADEKALEGISQP</sequence>
<dbReference type="GeneID" id="59165720"/>
<evidence type="ECO:0000313" key="6">
    <source>
        <dbReference type="Proteomes" id="UP000630135"/>
    </source>
</evidence>
<reference evidence="6" key="3">
    <citation type="journal article" date="2019" name="Int. J. Syst. Evol. Microbiol.">
        <title>The Global Catalogue of Microorganisms (GCM) 10K type strain sequencing project: providing services to taxonomists for standard genome sequencing and annotation.</title>
        <authorList>
            <consortium name="The Broad Institute Genomics Platform"/>
            <consortium name="The Broad Institute Genome Sequencing Center for Infectious Disease"/>
            <person name="Wu L."/>
            <person name="Ma J."/>
        </authorList>
    </citation>
    <scope>NUCLEOTIDE SEQUENCE [LARGE SCALE GENOMIC DNA]</scope>
    <source>
        <strain evidence="6">CGMCC 1.8884</strain>
    </source>
</reference>
<reference evidence="4" key="4">
    <citation type="submission" date="2023-08" db="EMBL/GenBank/DDBJ databases">
        <authorList>
            <person name="Sun Q."/>
            <person name="Zhou Y."/>
        </authorList>
    </citation>
    <scope>NUCLEOTIDE SEQUENCE</scope>
    <source>
        <strain evidence="5">CGMCC 1.8884</strain>
        <strain evidence="4">CGMCC 1.8885</strain>
    </source>
</reference>
<dbReference type="SUPFAM" id="SSF54631">
    <property type="entry name" value="CBS-domain pair"/>
    <property type="match status" value="1"/>
</dbReference>
<dbReference type="SMART" id="SM00116">
    <property type="entry name" value="CBS"/>
    <property type="match status" value="2"/>
</dbReference>
<dbReference type="PANTHER" id="PTHR48108">
    <property type="entry name" value="CBS DOMAIN-CONTAINING PROTEIN CBSX2, CHLOROPLASTIC"/>
    <property type="match status" value="1"/>
</dbReference>
<dbReference type="InterPro" id="IPR000644">
    <property type="entry name" value="CBS_dom"/>
</dbReference>
<keyword evidence="1" id="KW-0677">Repeat</keyword>
<dbReference type="EMBL" id="BMMA01000014">
    <property type="protein sequence ID" value="GGI83530.1"/>
    <property type="molecule type" value="Genomic_DNA"/>
</dbReference>
<feature type="domain" description="CBS" evidence="3">
    <location>
        <begin position="72"/>
        <end position="129"/>
    </location>
</feature>
<comment type="caution">
    <text evidence="4">The sequence shown here is derived from an EMBL/GenBank/DDBJ whole genome shotgun (WGS) entry which is preliminary data.</text>
</comment>
<accession>A0AAV4KA57</accession>
<evidence type="ECO:0000313" key="5">
    <source>
        <dbReference type="EMBL" id="GGP29635.1"/>
    </source>
</evidence>
<dbReference type="RefSeq" id="WP_017869716.1">
    <property type="nucleotide sequence ID" value="NZ_BMLZ01000013.1"/>
</dbReference>
<keyword evidence="6" id="KW-1185">Reference proteome</keyword>
<proteinExistence type="predicted"/>
<evidence type="ECO:0000313" key="7">
    <source>
        <dbReference type="Proteomes" id="UP000652720"/>
    </source>
</evidence>
<feature type="domain" description="CBS" evidence="3">
    <location>
        <begin position="8"/>
        <end position="64"/>
    </location>
</feature>
<protein>
    <submittedName>
        <fullName evidence="4">CBS domain-containing protein</fullName>
    </submittedName>
</protein>
<dbReference type="InterPro" id="IPR051462">
    <property type="entry name" value="CBS_domain-containing"/>
</dbReference>
<evidence type="ECO:0000256" key="2">
    <source>
        <dbReference type="PROSITE-ProRule" id="PRU00703"/>
    </source>
</evidence>
<dbReference type="InterPro" id="IPR046342">
    <property type="entry name" value="CBS_dom_sf"/>
</dbReference>
<dbReference type="Pfam" id="PF00571">
    <property type="entry name" value="CBS"/>
    <property type="match status" value="2"/>
</dbReference>
<gene>
    <name evidence="5" type="ORF">GCM10008021_12860</name>
    <name evidence="4" type="ORF">GCM10010914_17300</name>
</gene>
<dbReference type="AlphaFoldDB" id="A0AAV4KA57"/>
<evidence type="ECO:0000259" key="3">
    <source>
        <dbReference type="PROSITE" id="PS51371"/>
    </source>
</evidence>
<dbReference type="PROSITE" id="PS51371">
    <property type="entry name" value="CBS"/>
    <property type="match status" value="2"/>
</dbReference>
<keyword evidence="2" id="KW-0129">CBS domain</keyword>
<dbReference type="PANTHER" id="PTHR48108:SF34">
    <property type="entry name" value="CBS DOMAIN-CONTAINING PROTEIN YHCV"/>
    <property type="match status" value="1"/>
</dbReference>
<evidence type="ECO:0000256" key="1">
    <source>
        <dbReference type="ARBA" id="ARBA00022737"/>
    </source>
</evidence>
<dbReference type="Proteomes" id="UP000630135">
    <property type="component" value="Unassembled WGS sequence"/>
</dbReference>
<name>A0AAV4KA57_9DEIO</name>
<reference evidence="4" key="2">
    <citation type="journal article" date="2014" name="Int. J. Syst. Evol. Microbiol.">
        <title>Complete genome sequence of Corynebacterium casei LMG S-19264T (=DSM 44701T), isolated from a smear-ripened cheese.</title>
        <authorList>
            <consortium name="US DOE Joint Genome Institute (JGI-PGF)"/>
            <person name="Walter F."/>
            <person name="Albersmeier A."/>
            <person name="Kalinowski J."/>
            <person name="Ruckert C."/>
        </authorList>
    </citation>
    <scope>NUCLEOTIDE SEQUENCE</scope>
    <source>
        <strain evidence="4">CGMCC 1.8885</strain>
    </source>
</reference>
<dbReference type="Gene3D" id="3.10.580.10">
    <property type="entry name" value="CBS-domain"/>
    <property type="match status" value="1"/>
</dbReference>
<reference evidence="5" key="1">
    <citation type="journal article" date="2014" name="Int. J. Syst. Evol. Microbiol.">
        <title>Complete genome of a new Firmicutes species belonging to the dominant human colonic microbiota ('Ruminococcus bicirculans') reveals two chromosomes and a selective capacity to utilize plant glucans.</title>
        <authorList>
            <consortium name="NISC Comparative Sequencing Program"/>
            <person name="Wegmann U."/>
            <person name="Louis P."/>
            <person name="Goesmann A."/>
            <person name="Henrissat B."/>
            <person name="Duncan S.H."/>
            <person name="Flint H.J."/>
        </authorList>
    </citation>
    <scope>NUCLEOTIDE SEQUENCE</scope>
    <source>
        <strain evidence="5">CGMCC 1.8884</strain>
    </source>
</reference>
<evidence type="ECO:0000313" key="4">
    <source>
        <dbReference type="EMBL" id="GGI83530.1"/>
    </source>
</evidence>
<dbReference type="Proteomes" id="UP000652720">
    <property type="component" value="Unassembled WGS sequence"/>
</dbReference>
<dbReference type="CDD" id="cd04622">
    <property type="entry name" value="CBS_pair_HRP1_like"/>
    <property type="match status" value="1"/>
</dbReference>